<dbReference type="Proteomes" id="UP000658131">
    <property type="component" value="Unassembled WGS sequence"/>
</dbReference>
<feature type="transmembrane region" description="Helical" evidence="1">
    <location>
        <begin position="135"/>
        <end position="160"/>
    </location>
</feature>
<name>A0ABR7NHT2_9FIRM</name>
<evidence type="ECO:0008006" key="4">
    <source>
        <dbReference type="Google" id="ProtNLM"/>
    </source>
</evidence>
<gene>
    <name evidence="2" type="ORF">H8717_05960</name>
</gene>
<protein>
    <recommendedName>
        <fullName evidence="4">Energy-coupling factor transport system substrate-specific component</fullName>
    </recommendedName>
</protein>
<keyword evidence="1" id="KW-0472">Membrane</keyword>
<dbReference type="EMBL" id="JACRTB010000007">
    <property type="protein sequence ID" value="MBC8575958.1"/>
    <property type="molecule type" value="Genomic_DNA"/>
</dbReference>
<feature type="transmembrane region" description="Helical" evidence="1">
    <location>
        <begin position="20"/>
        <end position="37"/>
    </location>
</feature>
<proteinExistence type="predicted"/>
<keyword evidence="3" id="KW-1185">Reference proteome</keyword>
<keyword evidence="1" id="KW-0812">Transmembrane</keyword>
<dbReference type="Gene3D" id="1.10.1760.20">
    <property type="match status" value="1"/>
</dbReference>
<comment type="caution">
    <text evidence="2">The sequence shown here is derived from an EMBL/GenBank/DDBJ whole genome shotgun (WGS) entry which is preliminary data.</text>
</comment>
<sequence>MKGSERGVSGVRRAREIVRLGLCAALLFVLKAALAPLPNIEAVTLLVILYTLWFGRGALLILCLFVTLEGAVYGFHLWWIAYLYVWAVLWLAVTLAGHRERSTLFWAALGGIFGLSFGFLCSFPYLAAGGIHTMLGWWAAGIPFDLIHGFANFALILVLFSPLDSLWKRVNGPKTK</sequence>
<accession>A0ABR7NHT2</accession>
<feature type="transmembrane region" description="Helical" evidence="1">
    <location>
        <begin position="104"/>
        <end position="128"/>
    </location>
</feature>
<evidence type="ECO:0000256" key="1">
    <source>
        <dbReference type="SAM" id="Phobius"/>
    </source>
</evidence>
<keyword evidence="1" id="KW-1133">Transmembrane helix</keyword>
<feature type="transmembrane region" description="Helical" evidence="1">
    <location>
        <begin position="43"/>
        <end position="65"/>
    </location>
</feature>
<evidence type="ECO:0000313" key="3">
    <source>
        <dbReference type="Proteomes" id="UP000658131"/>
    </source>
</evidence>
<evidence type="ECO:0000313" key="2">
    <source>
        <dbReference type="EMBL" id="MBC8575958.1"/>
    </source>
</evidence>
<reference evidence="2 3" key="1">
    <citation type="submission" date="2020-08" db="EMBL/GenBank/DDBJ databases">
        <title>Genome public.</title>
        <authorList>
            <person name="Liu C."/>
            <person name="Sun Q."/>
        </authorList>
    </citation>
    <scope>NUCLEOTIDE SEQUENCE [LARGE SCALE GENOMIC DNA]</scope>
    <source>
        <strain evidence="2 3">BX1</strain>
    </source>
</reference>
<feature type="transmembrane region" description="Helical" evidence="1">
    <location>
        <begin position="77"/>
        <end position="98"/>
    </location>
</feature>
<organism evidence="2 3">
    <name type="scientific">Yanshouia hominis</name>
    <dbReference type="NCBI Taxonomy" id="2763673"/>
    <lineage>
        <taxon>Bacteria</taxon>
        <taxon>Bacillati</taxon>
        <taxon>Bacillota</taxon>
        <taxon>Clostridia</taxon>
        <taxon>Eubacteriales</taxon>
        <taxon>Oscillospiraceae</taxon>
        <taxon>Yanshouia</taxon>
    </lineage>
</organism>